<reference evidence="1" key="1">
    <citation type="submission" date="2014-11" db="EMBL/GenBank/DDBJ databases">
        <authorList>
            <person name="Amaro Gonzalez C."/>
        </authorList>
    </citation>
    <scope>NUCLEOTIDE SEQUENCE</scope>
</reference>
<accession>A0A0E9RS19</accession>
<dbReference type="AlphaFoldDB" id="A0A0E9RS19"/>
<reference evidence="1" key="2">
    <citation type="journal article" date="2015" name="Fish Shellfish Immunol.">
        <title>Early steps in the European eel (Anguilla anguilla)-Vibrio vulnificus interaction in the gills: Role of the RtxA13 toxin.</title>
        <authorList>
            <person name="Callol A."/>
            <person name="Pajuelo D."/>
            <person name="Ebbesson L."/>
            <person name="Teles M."/>
            <person name="MacKenzie S."/>
            <person name="Amaro C."/>
        </authorList>
    </citation>
    <scope>NUCLEOTIDE SEQUENCE</scope>
</reference>
<evidence type="ECO:0000313" key="1">
    <source>
        <dbReference type="EMBL" id="JAH31185.1"/>
    </source>
</evidence>
<proteinExistence type="predicted"/>
<organism evidence="1">
    <name type="scientific">Anguilla anguilla</name>
    <name type="common">European freshwater eel</name>
    <name type="synonym">Muraena anguilla</name>
    <dbReference type="NCBI Taxonomy" id="7936"/>
    <lineage>
        <taxon>Eukaryota</taxon>
        <taxon>Metazoa</taxon>
        <taxon>Chordata</taxon>
        <taxon>Craniata</taxon>
        <taxon>Vertebrata</taxon>
        <taxon>Euteleostomi</taxon>
        <taxon>Actinopterygii</taxon>
        <taxon>Neopterygii</taxon>
        <taxon>Teleostei</taxon>
        <taxon>Anguilliformes</taxon>
        <taxon>Anguillidae</taxon>
        <taxon>Anguilla</taxon>
    </lineage>
</organism>
<dbReference type="EMBL" id="GBXM01077392">
    <property type="protein sequence ID" value="JAH31185.1"/>
    <property type="molecule type" value="Transcribed_RNA"/>
</dbReference>
<name>A0A0E9RS19_ANGAN</name>
<protein>
    <submittedName>
        <fullName evidence="1">Uncharacterized protein</fullName>
    </submittedName>
</protein>
<sequence length="55" mass="6279">MVQPSQTLLKLKQNVNTPHMNGQLYIKTLVPHMHAHTHTHNVTISLLIYVFCCAL</sequence>